<accession>A0ABD6EPF2</accession>
<gene>
    <name evidence="1" type="ORF">AB6A40_007766</name>
</gene>
<dbReference type="AlphaFoldDB" id="A0ABD6EPF2"/>
<reference evidence="1 2" key="1">
    <citation type="submission" date="2024-08" db="EMBL/GenBank/DDBJ databases">
        <title>Gnathostoma spinigerum genome.</title>
        <authorList>
            <person name="Gonzalez-Bertolin B."/>
            <person name="Monzon S."/>
            <person name="Zaballos A."/>
            <person name="Jimenez P."/>
            <person name="Dekumyoy P."/>
            <person name="Varona S."/>
            <person name="Cuesta I."/>
            <person name="Sumanam S."/>
            <person name="Adisakwattana P."/>
            <person name="Gasser R.B."/>
            <person name="Hernandez-Gonzalez A."/>
            <person name="Young N.D."/>
            <person name="Perteguer M.J."/>
        </authorList>
    </citation>
    <scope>NUCLEOTIDE SEQUENCE [LARGE SCALE GENOMIC DNA]</scope>
    <source>
        <strain evidence="1">AL3</strain>
        <tissue evidence="1">Liver</tissue>
    </source>
</reference>
<name>A0ABD6EPF2_9BILA</name>
<dbReference type="EMBL" id="JBGFUD010006537">
    <property type="protein sequence ID" value="MFH4981057.1"/>
    <property type="molecule type" value="Genomic_DNA"/>
</dbReference>
<keyword evidence="2" id="KW-1185">Reference proteome</keyword>
<protein>
    <submittedName>
        <fullName evidence="1">Uncharacterized protein</fullName>
    </submittedName>
</protein>
<proteinExistence type="predicted"/>
<evidence type="ECO:0000313" key="1">
    <source>
        <dbReference type="EMBL" id="MFH4981057.1"/>
    </source>
</evidence>
<evidence type="ECO:0000313" key="2">
    <source>
        <dbReference type="Proteomes" id="UP001608902"/>
    </source>
</evidence>
<comment type="caution">
    <text evidence="1">The sequence shown here is derived from an EMBL/GenBank/DDBJ whole genome shotgun (WGS) entry which is preliminary data.</text>
</comment>
<organism evidence="1 2">
    <name type="scientific">Gnathostoma spinigerum</name>
    <dbReference type="NCBI Taxonomy" id="75299"/>
    <lineage>
        <taxon>Eukaryota</taxon>
        <taxon>Metazoa</taxon>
        <taxon>Ecdysozoa</taxon>
        <taxon>Nematoda</taxon>
        <taxon>Chromadorea</taxon>
        <taxon>Rhabditida</taxon>
        <taxon>Spirurina</taxon>
        <taxon>Gnathostomatomorpha</taxon>
        <taxon>Gnathostomatoidea</taxon>
        <taxon>Gnathostomatidae</taxon>
        <taxon>Gnathostoma</taxon>
    </lineage>
</organism>
<dbReference type="Proteomes" id="UP001608902">
    <property type="component" value="Unassembled WGS sequence"/>
</dbReference>
<sequence length="124" mass="13881">MSDPSSTLEAAFWQKPSTGRETITILRDGLSNGQPIMVRGEVVEPQIKVRFTLKDGSHKDVTVETKNSNQIETLFFEVSDKCMLQSYKTLPYGKKTCYSDVNVIGATKFEVLSGMKLMRLKTAL</sequence>